<gene>
    <name evidence="2" type="ORF">V1478_001288</name>
</gene>
<evidence type="ECO:0000256" key="1">
    <source>
        <dbReference type="SAM" id="MobiDB-lite"/>
    </source>
</evidence>
<comment type="caution">
    <text evidence="2">The sequence shown here is derived from an EMBL/GenBank/DDBJ whole genome shotgun (WGS) entry which is preliminary data.</text>
</comment>
<keyword evidence="3" id="KW-1185">Reference proteome</keyword>
<dbReference type="AlphaFoldDB" id="A0ABD2C108"/>
<evidence type="ECO:0000313" key="2">
    <source>
        <dbReference type="EMBL" id="KAL2738722.1"/>
    </source>
</evidence>
<evidence type="ECO:0000313" key="3">
    <source>
        <dbReference type="Proteomes" id="UP001607302"/>
    </source>
</evidence>
<organism evidence="2 3">
    <name type="scientific">Vespula squamosa</name>
    <name type="common">Southern yellow jacket</name>
    <name type="synonym">Wasp</name>
    <dbReference type="NCBI Taxonomy" id="30214"/>
    <lineage>
        <taxon>Eukaryota</taxon>
        <taxon>Metazoa</taxon>
        <taxon>Ecdysozoa</taxon>
        <taxon>Arthropoda</taxon>
        <taxon>Hexapoda</taxon>
        <taxon>Insecta</taxon>
        <taxon>Pterygota</taxon>
        <taxon>Neoptera</taxon>
        <taxon>Endopterygota</taxon>
        <taxon>Hymenoptera</taxon>
        <taxon>Apocrita</taxon>
        <taxon>Aculeata</taxon>
        <taxon>Vespoidea</taxon>
        <taxon>Vespidae</taxon>
        <taxon>Vespinae</taxon>
        <taxon>Vespula</taxon>
    </lineage>
</organism>
<reference evidence="2 3" key="1">
    <citation type="journal article" date="2024" name="Ann. Entomol. Soc. Am.">
        <title>Genomic analyses of the southern and eastern yellowjacket wasps (Hymenoptera: Vespidae) reveal evolutionary signatures of social life.</title>
        <authorList>
            <person name="Catto M.A."/>
            <person name="Caine P.B."/>
            <person name="Orr S.E."/>
            <person name="Hunt B.G."/>
            <person name="Goodisman M.A.D."/>
        </authorList>
    </citation>
    <scope>NUCLEOTIDE SEQUENCE [LARGE SCALE GENOMIC DNA]</scope>
    <source>
        <strain evidence="2">233</strain>
        <tissue evidence="2">Head and thorax</tissue>
    </source>
</reference>
<feature type="region of interest" description="Disordered" evidence="1">
    <location>
        <begin position="41"/>
        <end position="65"/>
    </location>
</feature>
<sequence length="113" mass="12435">MSSASSSAGQPVCSATRCFTSRRVTEDYTLGSLLRSLVSDDYDYDDEKEEEVEEEEEEEEDDDDTIVLDSHSPLVDESCHEPIAYLRSTNESKMIPLAIGETAKKLASAAPVP</sequence>
<name>A0ABD2C108_VESSQ</name>
<proteinExistence type="predicted"/>
<accession>A0ABD2C108</accession>
<dbReference type="EMBL" id="JAUDFV010000025">
    <property type="protein sequence ID" value="KAL2738722.1"/>
    <property type="molecule type" value="Genomic_DNA"/>
</dbReference>
<protein>
    <submittedName>
        <fullName evidence="2">Uncharacterized protein</fullName>
    </submittedName>
</protein>
<dbReference type="Proteomes" id="UP001607302">
    <property type="component" value="Unassembled WGS sequence"/>
</dbReference>